<proteinExistence type="predicted"/>
<name>A0A5B9FVQ9_9FLAO</name>
<dbReference type="KEGG" id="fak:FUA48_09590"/>
<organism evidence="2 3">
    <name type="scientific">Flavobacterium alkalisoli</name>
    <dbReference type="NCBI Taxonomy" id="2602769"/>
    <lineage>
        <taxon>Bacteria</taxon>
        <taxon>Pseudomonadati</taxon>
        <taxon>Bacteroidota</taxon>
        <taxon>Flavobacteriia</taxon>
        <taxon>Flavobacteriales</taxon>
        <taxon>Flavobacteriaceae</taxon>
        <taxon>Flavobacterium</taxon>
    </lineage>
</organism>
<dbReference type="SUPFAM" id="SSF50998">
    <property type="entry name" value="Quinoprotein alcohol dehydrogenase-like"/>
    <property type="match status" value="1"/>
</dbReference>
<keyword evidence="3" id="KW-1185">Reference proteome</keyword>
<evidence type="ECO:0000313" key="2">
    <source>
        <dbReference type="EMBL" id="QEE49828.1"/>
    </source>
</evidence>
<reference evidence="2 3" key="1">
    <citation type="submission" date="2019-08" db="EMBL/GenBank/DDBJ databases">
        <title>Flavobacterium alkalisoli sp. nov., isolated from rhizosphere soil of Suaeda salsa.</title>
        <authorList>
            <person name="Sun J.-Q."/>
            <person name="Xu L."/>
        </authorList>
    </citation>
    <scope>NUCLEOTIDE SEQUENCE [LARGE SCALE GENOMIC DNA]</scope>
    <source>
        <strain evidence="2 3">XS-5</strain>
    </source>
</reference>
<accession>A0A5B9FVQ9</accession>
<dbReference type="AlphaFoldDB" id="A0A5B9FVQ9"/>
<evidence type="ECO:0000313" key="3">
    <source>
        <dbReference type="Proteomes" id="UP000321222"/>
    </source>
</evidence>
<keyword evidence="1" id="KW-0732">Signal</keyword>
<gene>
    <name evidence="2" type="ORF">FUA48_09590</name>
</gene>
<sequence>MKNTVKLLFLAILLIHVKLTAQTTMEPAWNYMADETNGDYAIDFWVNPLGDSYTLGNIGQVAGSNHSDAIMFVKTDSSGEEIWRNILYAVTTDWQLFARSVVGDEAGNVFVVYNERYKYTEMTNNRIVVTKFSPNGNQLWSQYYTEQQNGPIEEINHRSAIYKNGILYFTGISTDVEPSATLDGLIVKIDGNNGELISKLVFNSQYNRLANFCIGVNSQYVTIKLQS</sequence>
<dbReference type="Proteomes" id="UP000321222">
    <property type="component" value="Chromosome"/>
</dbReference>
<protein>
    <submittedName>
        <fullName evidence="2">Uncharacterized protein</fullName>
    </submittedName>
</protein>
<feature type="chain" id="PRO_5022920388" evidence="1">
    <location>
        <begin position="22"/>
        <end position="227"/>
    </location>
</feature>
<evidence type="ECO:0000256" key="1">
    <source>
        <dbReference type="SAM" id="SignalP"/>
    </source>
</evidence>
<feature type="signal peptide" evidence="1">
    <location>
        <begin position="1"/>
        <end position="21"/>
    </location>
</feature>
<dbReference type="OrthoDB" id="9811934at2"/>
<dbReference type="EMBL" id="CP042831">
    <property type="protein sequence ID" value="QEE49828.1"/>
    <property type="molecule type" value="Genomic_DNA"/>
</dbReference>
<dbReference type="RefSeq" id="WP_147583329.1">
    <property type="nucleotide sequence ID" value="NZ_CP042831.1"/>
</dbReference>
<dbReference type="InterPro" id="IPR011047">
    <property type="entry name" value="Quinoprotein_ADH-like_sf"/>
</dbReference>